<evidence type="ECO:0000313" key="3">
    <source>
        <dbReference type="Proteomes" id="UP000194546"/>
    </source>
</evidence>
<dbReference type="PANTHER" id="PTHR46623">
    <property type="entry name" value="CARBOXYMETHYLENEBUTENOLIDASE-RELATED"/>
    <property type="match status" value="1"/>
</dbReference>
<dbReference type="Gene3D" id="3.10.450.50">
    <property type="match status" value="1"/>
</dbReference>
<dbReference type="SUPFAM" id="SSF53474">
    <property type="entry name" value="alpha/beta-Hydrolases"/>
    <property type="match status" value="1"/>
</dbReference>
<dbReference type="Pfam" id="PF01738">
    <property type="entry name" value="DLH"/>
    <property type="match status" value="1"/>
</dbReference>
<proteinExistence type="predicted"/>
<dbReference type="InterPro" id="IPR029058">
    <property type="entry name" value="AB_hydrolase_fold"/>
</dbReference>
<reference evidence="2 3" key="1">
    <citation type="submission" date="2017-03" db="EMBL/GenBank/DDBJ databases">
        <title>Genome analysis of strain PAMC 26510.</title>
        <authorList>
            <person name="Oh H.-M."/>
            <person name="Yang J.-A."/>
        </authorList>
    </citation>
    <scope>NUCLEOTIDE SEQUENCE [LARGE SCALE GENOMIC DNA]</scope>
    <source>
        <strain evidence="2 3">PAMC 26510</strain>
    </source>
</reference>
<dbReference type="PANTHER" id="PTHR46623:SF6">
    <property type="entry name" value="ALPHA_BETA-HYDROLASES SUPERFAMILY PROTEIN"/>
    <property type="match status" value="1"/>
</dbReference>
<organism evidence="2 3">
    <name type="scientific">Caballeronia sordidicola</name>
    <name type="common">Burkholderia sordidicola</name>
    <dbReference type="NCBI Taxonomy" id="196367"/>
    <lineage>
        <taxon>Bacteria</taxon>
        <taxon>Pseudomonadati</taxon>
        <taxon>Pseudomonadota</taxon>
        <taxon>Betaproteobacteria</taxon>
        <taxon>Burkholderiales</taxon>
        <taxon>Burkholderiaceae</taxon>
        <taxon>Caballeronia</taxon>
    </lineage>
</organism>
<comment type="caution">
    <text evidence="2">The sequence shown here is derived from an EMBL/GenBank/DDBJ whole genome shotgun (WGS) entry which is preliminary data.</text>
</comment>
<dbReference type="InterPro" id="IPR051049">
    <property type="entry name" value="Dienelactone_hydrolase-like"/>
</dbReference>
<feature type="domain" description="Dienelactone hydrolase" evidence="1">
    <location>
        <begin position="6"/>
        <end position="207"/>
    </location>
</feature>
<protein>
    <submittedName>
        <fullName evidence="2">Dienelactone hydrolase family</fullName>
    </submittedName>
</protein>
<sequence length="383" mass="42410">MPEVGSGPVIVLLHEIFGINQEIRDTADLYAEEGYIVVVPDLYHQFSDGIELGYSEYDHAQAFAYYEQFDVPRAMTDIRAAVAHARTLPGASGRVGIVGFCLGGKLAWLAAAQCEVDCAVGYYGVGIEDQLNLAEKIRCPLTLHFGATDPLNPPEAIDRISEAVEKRPDLKLYVYPEAGHAFSRSGPTFVKSAALPAHSRSLETLRRTLGPAYDLSALADHHFFLEFGERNPEATMRTMVPEPYVNHVPTMTGGTGHSELLRFYTDHFIHSNPVDTKMTPISRVVGVDRMVDEFVLSFTHDREVDWILPGVAPTHKRVEIPMLVVVAFRGPKLYNEHIYWDQASVLVQIGLLDPVGLPVAGIEATRKLMDESLPSNTLMPNRT</sequence>
<gene>
    <name evidence="2" type="ORF">PAMC26510_16015</name>
</gene>
<dbReference type="AlphaFoldDB" id="A0A242MTR3"/>
<accession>A0A242MTR3</accession>
<dbReference type="EMBL" id="NBTY01000080">
    <property type="protein sequence ID" value="OTP74779.1"/>
    <property type="molecule type" value="Genomic_DNA"/>
</dbReference>
<evidence type="ECO:0000313" key="2">
    <source>
        <dbReference type="EMBL" id="OTP74779.1"/>
    </source>
</evidence>
<dbReference type="InterPro" id="IPR002925">
    <property type="entry name" value="Dienelactn_hydro"/>
</dbReference>
<dbReference type="SUPFAM" id="SSF54427">
    <property type="entry name" value="NTF2-like"/>
    <property type="match status" value="1"/>
</dbReference>
<dbReference type="GO" id="GO:0016787">
    <property type="term" value="F:hydrolase activity"/>
    <property type="evidence" value="ECO:0007669"/>
    <property type="project" value="UniProtKB-KW"/>
</dbReference>
<dbReference type="InterPro" id="IPR032710">
    <property type="entry name" value="NTF2-like_dom_sf"/>
</dbReference>
<name>A0A242MTR3_CABSO</name>
<evidence type="ECO:0000259" key="1">
    <source>
        <dbReference type="Pfam" id="PF01738"/>
    </source>
</evidence>
<dbReference type="Gene3D" id="3.40.50.1820">
    <property type="entry name" value="alpha/beta hydrolase"/>
    <property type="match status" value="1"/>
</dbReference>
<keyword evidence="2" id="KW-0378">Hydrolase</keyword>
<dbReference type="Proteomes" id="UP000194546">
    <property type="component" value="Unassembled WGS sequence"/>
</dbReference>